<dbReference type="AlphaFoldDB" id="A0A016V300"/>
<reference evidence="4" key="1">
    <citation type="journal article" date="2015" name="Nat. Genet.">
        <title>The genome and transcriptome of the zoonotic hookworm Ancylostoma ceylanicum identify infection-specific gene families.</title>
        <authorList>
            <person name="Schwarz E.M."/>
            <person name="Hu Y."/>
            <person name="Antoshechkin I."/>
            <person name="Miller M.M."/>
            <person name="Sternberg P.W."/>
            <person name="Aroian R.V."/>
        </authorList>
    </citation>
    <scope>NUCLEOTIDE SEQUENCE</scope>
    <source>
        <strain evidence="4">HY135</strain>
    </source>
</reference>
<dbReference type="EMBL" id="JARK01001354">
    <property type="protein sequence ID" value="EYC21845.1"/>
    <property type="molecule type" value="Genomic_DNA"/>
</dbReference>
<accession>A0A016V300</accession>
<dbReference type="STRING" id="53326.A0A016V300"/>
<dbReference type="SMART" id="SM01041">
    <property type="entry name" value="BRO1"/>
    <property type="match status" value="1"/>
</dbReference>
<dbReference type="Proteomes" id="UP000024635">
    <property type="component" value="Unassembled WGS sequence"/>
</dbReference>
<organism evidence="3 4">
    <name type="scientific">Ancylostoma ceylanicum</name>
    <dbReference type="NCBI Taxonomy" id="53326"/>
    <lineage>
        <taxon>Eukaryota</taxon>
        <taxon>Metazoa</taxon>
        <taxon>Ecdysozoa</taxon>
        <taxon>Nematoda</taxon>
        <taxon>Chromadorea</taxon>
        <taxon>Rhabditida</taxon>
        <taxon>Rhabditina</taxon>
        <taxon>Rhabditomorpha</taxon>
        <taxon>Strongyloidea</taxon>
        <taxon>Ancylostomatidae</taxon>
        <taxon>Ancylostomatinae</taxon>
        <taxon>Ancylostoma</taxon>
    </lineage>
</organism>
<keyword evidence="4" id="KW-1185">Reference proteome</keyword>
<name>A0A016V300_9BILA</name>
<dbReference type="PANTHER" id="PTHR23032">
    <property type="entry name" value="BRO1 DOMAIN-CONTAINING PROTEIN BROX"/>
    <property type="match status" value="1"/>
</dbReference>
<dbReference type="PANTHER" id="PTHR23032:SF13">
    <property type="entry name" value="BRO1 DOMAIN-CONTAINING PROTEIN BROX"/>
    <property type="match status" value="1"/>
</dbReference>
<evidence type="ECO:0000259" key="2">
    <source>
        <dbReference type="PROSITE" id="PS51180"/>
    </source>
</evidence>
<dbReference type="PROSITE" id="PS51180">
    <property type="entry name" value="BRO1"/>
    <property type="match status" value="1"/>
</dbReference>
<evidence type="ECO:0000313" key="3">
    <source>
        <dbReference type="EMBL" id="EYC21845.1"/>
    </source>
</evidence>
<sequence>MCEWTKVSLVSRVEQYGLSLFAAPQYCQFVNAEKSRHLANSVTWSVHPMRATDGTTMAHWFHRNPMKPTEYVKFELKKMLTSEASGKICSELRLRREKLLELFRNAGNDLAEVDKEFNDYLRLFAGFLVDIGAAAGGGDPSKADSKLIPVVRFQWGHSMLGTAATELSDSWFEALNLIECMAMWLSKHAAWVAGKDEVKEYEAKECLSCLRRAAGMFAFVGANLRRLSGTGDFEGADFDSKVVRAYEMQAIAESQEVVVARAIEMKHNPMLISSLAAHTASLFAKAGEQLTSFKEEIFGRWRRYLQLKQHFYLAYGYAFLGEAFLKEDKCGEAVRACKEGVAEFEIAKDFASKYSTAPGPGTRIKPEEHLFFRRIKPLLLRHLEKAERENGFIYHQPVPDECPQLDSDPNYGVAKPEPFEYPTPAEIWTPAVYASFKLGKASMPDFSKIKKGKKEMKLVNEEKIYQTEKDPNNFSGCVIS</sequence>
<proteinExistence type="inferred from homology"/>
<protein>
    <recommendedName>
        <fullName evidence="2">BRO1 domain-containing protein</fullName>
    </recommendedName>
</protein>
<evidence type="ECO:0000313" key="4">
    <source>
        <dbReference type="Proteomes" id="UP000024635"/>
    </source>
</evidence>
<dbReference type="OrthoDB" id="10266451at2759"/>
<comment type="similarity">
    <text evidence="1">Belongs to the BROX family.</text>
</comment>
<dbReference type="Pfam" id="PF03097">
    <property type="entry name" value="BRO1"/>
    <property type="match status" value="1"/>
</dbReference>
<dbReference type="InterPro" id="IPR038898">
    <property type="entry name" value="BROX"/>
</dbReference>
<gene>
    <name evidence="3" type="primary">Acey_s0018.g3562</name>
    <name evidence="3" type="synonym">Acey-B0507.2</name>
    <name evidence="3" type="ORF">Y032_0018g3562</name>
</gene>
<evidence type="ECO:0000256" key="1">
    <source>
        <dbReference type="ARBA" id="ARBA00008901"/>
    </source>
</evidence>
<dbReference type="Gene3D" id="1.25.40.280">
    <property type="entry name" value="alix/aip1 like domains"/>
    <property type="match status" value="1"/>
</dbReference>
<comment type="caution">
    <text evidence="3">The sequence shown here is derived from an EMBL/GenBank/DDBJ whole genome shotgun (WGS) entry which is preliminary data.</text>
</comment>
<dbReference type="InterPro" id="IPR038499">
    <property type="entry name" value="BRO1_sf"/>
</dbReference>
<dbReference type="InterPro" id="IPR004328">
    <property type="entry name" value="BRO1_dom"/>
</dbReference>
<feature type="domain" description="BRO1" evidence="2">
    <location>
        <begin position="148"/>
        <end position="480"/>
    </location>
</feature>